<proteinExistence type="predicted"/>
<keyword evidence="1" id="KW-1133">Transmembrane helix</keyword>
<evidence type="ECO:0000313" key="3">
    <source>
        <dbReference type="Proteomes" id="UP000234341"/>
    </source>
</evidence>
<dbReference type="Proteomes" id="UP000234341">
    <property type="component" value="Unassembled WGS sequence"/>
</dbReference>
<feature type="transmembrane region" description="Helical" evidence="1">
    <location>
        <begin position="339"/>
        <end position="364"/>
    </location>
</feature>
<organism evidence="2 3">
    <name type="scientific">Cupriavidus pauculus</name>
    <dbReference type="NCBI Taxonomy" id="82633"/>
    <lineage>
        <taxon>Bacteria</taxon>
        <taxon>Pseudomonadati</taxon>
        <taxon>Pseudomonadota</taxon>
        <taxon>Betaproteobacteria</taxon>
        <taxon>Burkholderiales</taxon>
        <taxon>Burkholderiaceae</taxon>
        <taxon>Cupriavidus</taxon>
    </lineage>
</organism>
<feature type="transmembrane region" description="Helical" evidence="1">
    <location>
        <begin position="117"/>
        <end position="138"/>
    </location>
</feature>
<dbReference type="PANTHER" id="PTHR23537">
    <property type="match status" value="1"/>
</dbReference>
<name>A0A2N5CAD5_9BURK</name>
<dbReference type="CDD" id="cd06180">
    <property type="entry name" value="MFS_YjiJ"/>
    <property type="match status" value="1"/>
</dbReference>
<feature type="transmembrane region" description="Helical" evidence="1">
    <location>
        <begin position="65"/>
        <end position="84"/>
    </location>
</feature>
<dbReference type="GO" id="GO:0005886">
    <property type="term" value="C:plasma membrane"/>
    <property type="evidence" value="ECO:0007669"/>
    <property type="project" value="TreeGrafter"/>
</dbReference>
<feature type="transmembrane region" description="Helical" evidence="1">
    <location>
        <begin position="307"/>
        <end position="327"/>
    </location>
</feature>
<feature type="transmembrane region" description="Helical" evidence="1">
    <location>
        <begin position="178"/>
        <end position="200"/>
    </location>
</feature>
<dbReference type="InterPro" id="IPR010645">
    <property type="entry name" value="MFS_4"/>
</dbReference>
<dbReference type="InterPro" id="IPR036259">
    <property type="entry name" value="MFS_trans_sf"/>
</dbReference>
<dbReference type="EMBL" id="PJRP01000008">
    <property type="protein sequence ID" value="PLP99185.1"/>
    <property type="molecule type" value="Genomic_DNA"/>
</dbReference>
<dbReference type="RefSeq" id="WP_101682839.1">
    <property type="nucleotide sequence ID" value="NZ_PJRP01000008.1"/>
</dbReference>
<dbReference type="Gene3D" id="1.20.1250.20">
    <property type="entry name" value="MFS general substrate transporter like domains"/>
    <property type="match status" value="1"/>
</dbReference>
<comment type="caution">
    <text evidence="2">The sequence shown here is derived from an EMBL/GenBank/DDBJ whole genome shotgun (WGS) entry which is preliminary data.</text>
</comment>
<feature type="transmembrane region" description="Helical" evidence="1">
    <location>
        <begin position="255"/>
        <end position="272"/>
    </location>
</feature>
<feature type="transmembrane region" description="Helical" evidence="1">
    <location>
        <begin position="221"/>
        <end position="243"/>
    </location>
</feature>
<accession>A0A2N5CAD5</accession>
<feature type="transmembrane region" description="Helical" evidence="1">
    <location>
        <begin position="27"/>
        <end position="45"/>
    </location>
</feature>
<dbReference type="PANTHER" id="PTHR23537:SF1">
    <property type="entry name" value="SUGAR TRANSPORTER"/>
    <property type="match status" value="1"/>
</dbReference>
<dbReference type="SUPFAM" id="SSF103473">
    <property type="entry name" value="MFS general substrate transporter"/>
    <property type="match status" value="1"/>
</dbReference>
<dbReference type="STRING" id="82633.GCA_000974605_02626"/>
<sequence length="390" mass="39538">MSNATASSVPVPQTQSDAGAGKSLGEAIAAALALAVAMGFGRFAFTGMYPLMVRDGTMSVATGSLAASANYAGYLLGALLAARVAPARAGFWSRVALAGTVVSLAALALPLPGSGLVVVRFVSGVLSALALVGAASWLLHVRGRHDRAPLMFSGVGIGIVVSAELIAVGNLAQWHSLVLWLGLAIGALVLSGLAWQALGLQARTGDAPSATVAPQGILGPAPLIASYGLAGFGYIITATYLPLFVRDALGPIDPIHVWAVFGLGAAPSCFLWHAVHERLGTRRAMQWNLGVQAVGVVLPALSHTALAYLISAVLVGGTFMGTVTIAAPAARRLAHRVKFNLFAVMTAAYGVGQIVGPLVSTALMHGSNNFGEPLGVAATALVIAATLCVL</sequence>
<evidence type="ECO:0000256" key="1">
    <source>
        <dbReference type="SAM" id="Phobius"/>
    </source>
</evidence>
<dbReference type="OrthoDB" id="9797953at2"/>
<protein>
    <submittedName>
        <fullName evidence="2">MFS transporter</fullName>
    </submittedName>
</protein>
<evidence type="ECO:0000313" key="2">
    <source>
        <dbReference type="EMBL" id="PLP99185.1"/>
    </source>
</evidence>
<gene>
    <name evidence="2" type="ORF">CYJ10_17995</name>
</gene>
<reference evidence="2 3" key="1">
    <citation type="submission" date="2017-12" db="EMBL/GenBank/DDBJ databases">
        <title>Genome sequence of the active heterotrophic nitrifier-denitrifier, Cupriavidus pauculus UM1.</title>
        <authorList>
            <person name="Putonti C."/>
            <person name="Castignetti D."/>
        </authorList>
    </citation>
    <scope>NUCLEOTIDE SEQUENCE [LARGE SCALE GENOMIC DNA]</scope>
    <source>
        <strain evidence="2 3">UM1</strain>
    </source>
</reference>
<dbReference type="Pfam" id="PF06779">
    <property type="entry name" value="MFS_4"/>
    <property type="match status" value="1"/>
</dbReference>
<feature type="transmembrane region" description="Helical" evidence="1">
    <location>
        <begin position="150"/>
        <end position="172"/>
    </location>
</feature>
<keyword evidence="1" id="KW-0812">Transmembrane</keyword>
<feature type="transmembrane region" description="Helical" evidence="1">
    <location>
        <begin position="91"/>
        <end position="111"/>
    </location>
</feature>
<keyword evidence="1" id="KW-0472">Membrane</keyword>
<dbReference type="AlphaFoldDB" id="A0A2N5CAD5"/>